<feature type="region of interest" description="Disordered" evidence="1">
    <location>
        <begin position="172"/>
        <end position="215"/>
    </location>
</feature>
<name>A0A1J5PW71_9ZZZZ</name>
<proteinExistence type="predicted"/>
<gene>
    <name evidence="2" type="ORF">GALL_425970</name>
</gene>
<evidence type="ECO:0000256" key="1">
    <source>
        <dbReference type="SAM" id="MobiDB-lite"/>
    </source>
</evidence>
<sequence length="215" mass="22456">MSCEAEKNATATASSISGTARALAASTPNACAACSSPGQAEAWSGPGTPTAAIKPSAAARQICASSSHPRRRPSQRPQNGTAQRSIGGDHRNLNTYACPTRVAKPIALRLKPSTVNQACKVPAVSASGKPDEKPSSRMAAMRRLPNTAHAETGSGSGVVEIWLCMGWKSARRRSNGPATMAQDSQIGGPWSSPRTDRPHRDASETRTDPSVRCAR</sequence>
<protein>
    <submittedName>
        <fullName evidence="2">Uncharacterized protein</fullName>
    </submittedName>
</protein>
<feature type="compositionally biased region" description="Basic and acidic residues" evidence="1">
    <location>
        <begin position="194"/>
        <end position="209"/>
    </location>
</feature>
<accession>A0A1J5PW71</accession>
<evidence type="ECO:0000313" key="2">
    <source>
        <dbReference type="EMBL" id="OIQ75729.1"/>
    </source>
</evidence>
<dbReference type="AlphaFoldDB" id="A0A1J5PW71"/>
<reference evidence="2" key="1">
    <citation type="submission" date="2016-10" db="EMBL/GenBank/DDBJ databases">
        <title>Sequence of Gallionella enrichment culture.</title>
        <authorList>
            <person name="Poehlein A."/>
            <person name="Muehling M."/>
            <person name="Daniel R."/>
        </authorList>
    </citation>
    <scope>NUCLEOTIDE SEQUENCE</scope>
</reference>
<feature type="region of interest" description="Disordered" evidence="1">
    <location>
        <begin position="35"/>
        <end position="94"/>
    </location>
</feature>
<dbReference type="EMBL" id="MLJW01002074">
    <property type="protein sequence ID" value="OIQ75729.1"/>
    <property type="molecule type" value="Genomic_DNA"/>
</dbReference>
<organism evidence="2">
    <name type="scientific">mine drainage metagenome</name>
    <dbReference type="NCBI Taxonomy" id="410659"/>
    <lineage>
        <taxon>unclassified sequences</taxon>
        <taxon>metagenomes</taxon>
        <taxon>ecological metagenomes</taxon>
    </lineage>
</organism>
<comment type="caution">
    <text evidence="2">The sequence shown here is derived from an EMBL/GenBank/DDBJ whole genome shotgun (WGS) entry which is preliminary data.</text>
</comment>